<evidence type="ECO:0000313" key="4">
    <source>
        <dbReference type="Proteomes" id="UP001345219"/>
    </source>
</evidence>
<evidence type="ECO:0000256" key="1">
    <source>
        <dbReference type="SAM" id="MobiDB-lite"/>
    </source>
</evidence>
<dbReference type="SUPFAM" id="SSF81383">
    <property type="entry name" value="F-box domain"/>
    <property type="match status" value="1"/>
</dbReference>
<organism evidence="3 4">
    <name type="scientific">Trapa incisa</name>
    <dbReference type="NCBI Taxonomy" id="236973"/>
    <lineage>
        <taxon>Eukaryota</taxon>
        <taxon>Viridiplantae</taxon>
        <taxon>Streptophyta</taxon>
        <taxon>Embryophyta</taxon>
        <taxon>Tracheophyta</taxon>
        <taxon>Spermatophyta</taxon>
        <taxon>Magnoliopsida</taxon>
        <taxon>eudicotyledons</taxon>
        <taxon>Gunneridae</taxon>
        <taxon>Pentapetalae</taxon>
        <taxon>rosids</taxon>
        <taxon>malvids</taxon>
        <taxon>Myrtales</taxon>
        <taxon>Lythraceae</taxon>
        <taxon>Trapa</taxon>
    </lineage>
</organism>
<keyword evidence="4" id="KW-1185">Reference proteome</keyword>
<dbReference type="Pfam" id="PF12937">
    <property type="entry name" value="F-box-like"/>
    <property type="match status" value="1"/>
</dbReference>
<dbReference type="InterPro" id="IPR017451">
    <property type="entry name" value="F-box-assoc_interact_dom"/>
</dbReference>
<dbReference type="PANTHER" id="PTHR31672">
    <property type="entry name" value="BNACNNG10540D PROTEIN"/>
    <property type="match status" value="1"/>
</dbReference>
<dbReference type="InterPro" id="IPR050796">
    <property type="entry name" value="SCF_F-box_component"/>
</dbReference>
<accession>A0AAN7L6P6</accession>
<dbReference type="SMART" id="SM00256">
    <property type="entry name" value="FBOX"/>
    <property type="match status" value="1"/>
</dbReference>
<reference evidence="3 4" key="1">
    <citation type="journal article" date="2023" name="Hortic Res">
        <title>Pangenome of water caltrop reveals structural variations and asymmetric subgenome divergence after allopolyploidization.</title>
        <authorList>
            <person name="Zhang X."/>
            <person name="Chen Y."/>
            <person name="Wang L."/>
            <person name="Yuan Y."/>
            <person name="Fang M."/>
            <person name="Shi L."/>
            <person name="Lu R."/>
            <person name="Comes H.P."/>
            <person name="Ma Y."/>
            <person name="Chen Y."/>
            <person name="Huang G."/>
            <person name="Zhou Y."/>
            <person name="Zheng Z."/>
            <person name="Qiu Y."/>
        </authorList>
    </citation>
    <scope>NUCLEOTIDE SEQUENCE [LARGE SCALE GENOMIC DNA]</scope>
    <source>
        <tissue evidence="3">Roots</tissue>
    </source>
</reference>
<dbReference type="Proteomes" id="UP001345219">
    <property type="component" value="Chromosome 14"/>
</dbReference>
<dbReference type="InterPro" id="IPR036047">
    <property type="entry name" value="F-box-like_dom_sf"/>
</dbReference>
<comment type="caution">
    <text evidence="3">The sequence shown here is derived from an EMBL/GenBank/DDBJ whole genome shotgun (WGS) entry which is preliminary data.</text>
</comment>
<dbReference type="NCBIfam" id="TIGR01640">
    <property type="entry name" value="F_box_assoc_1"/>
    <property type="match status" value="1"/>
</dbReference>
<evidence type="ECO:0000313" key="3">
    <source>
        <dbReference type="EMBL" id="KAK4777353.1"/>
    </source>
</evidence>
<sequence length="418" mass="46601">MDSVSEPPVKRGRSRAGGDVASGMERLPREIALDILSRLPVTSIVYFGLVSKSWRELARDPLLPELQLVRSARSEPFLVFHCDLPVQNHLYFVELSAHQGGTIGVSMKKLCPPPWADMAEFEVVGSFNGILCLADSLFNESVCLYNPFTKDCHLLPRTKPYPNQEVAFGFGVDPKTGRFKVVRVVYYTKAATGTSRARRTAYQLSEVQVLTVGGGGGGGGGGGEWRSLGKAPYQITRRPSEAVLHGRLHWVARPRRSLPIRPLVSFYLSEERFDEVPIPDSGPLNWCNYQVTVLGGSLAAIANCYHGKIEIWAMKVYGERDSWGKKFSIGSHVPRALRRKSPSLPPRIFRRANAKVRALCFLEGTGEVLLEYKSRALVAYDPKKDMFRDIHIKGTPTWFQSFTHLGTLGRTTDLPLRD</sequence>
<dbReference type="AlphaFoldDB" id="A0AAN7L6P6"/>
<feature type="domain" description="F-box" evidence="2">
    <location>
        <begin position="21"/>
        <end position="72"/>
    </location>
</feature>
<dbReference type="EMBL" id="JAXIOK010000002">
    <property type="protein sequence ID" value="KAK4777353.1"/>
    <property type="molecule type" value="Genomic_DNA"/>
</dbReference>
<dbReference type="Pfam" id="PF08268">
    <property type="entry name" value="FBA_3"/>
    <property type="match status" value="1"/>
</dbReference>
<protein>
    <recommendedName>
        <fullName evidence="2">F-box domain-containing protein</fullName>
    </recommendedName>
</protein>
<dbReference type="PANTHER" id="PTHR31672:SF13">
    <property type="entry name" value="F-BOX PROTEIN CPR30-LIKE"/>
    <property type="match status" value="1"/>
</dbReference>
<feature type="region of interest" description="Disordered" evidence="1">
    <location>
        <begin position="1"/>
        <end position="20"/>
    </location>
</feature>
<dbReference type="InterPro" id="IPR013187">
    <property type="entry name" value="F-box-assoc_dom_typ3"/>
</dbReference>
<dbReference type="InterPro" id="IPR001810">
    <property type="entry name" value="F-box_dom"/>
</dbReference>
<dbReference type="Gene3D" id="1.20.1280.50">
    <property type="match status" value="1"/>
</dbReference>
<dbReference type="PROSITE" id="PS50181">
    <property type="entry name" value="FBOX"/>
    <property type="match status" value="1"/>
</dbReference>
<proteinExistence type="predicted"/>
<name>A0AAN7L6P6_9MYRT</name>
<evidence type="ECO:0000259" key="2">
    <source>
        <dbReference type="PROSITE" id="PS50181"/>
    </source>
</evidence>
<gene>
    <name evidence="3" type="ORF">SAY87_017540</name>
</gene>